<dbReference type="GO" id="GO:0005886">
    <property type="term" value="C:plasma membrane"/>
    <property type="evidence" value="ECO:0007669"/>
    <property type="project" value="UniProtKB-ARBA"/>
</dbReference>
<comment type="caution">
    <text evidence="7">The sequence shown here is derived from an EMBL/GenBank/DDBJ whole genome shotgun (WGS) entry which is preliminary data.</text>
</comment>
<feature type="transmembrane region" description="Helical" evidence="6">
    <location>
        <begin position="56"/>
        <end position="75"/>
    </location>
</feature>
<proteinExistence type="predicted"/>
<name>A0A926DVA8_9FIRM</name>
<accession>A0A926DVA8</accession>
<feature type="transmembrane region" description="Helical" evidence="6">
    <location>
        <begin position="81"/>
        <end position="107"/>
    </location>
</feature>
<dbReference type="CDD" id="cd16914">
    <property type="entry name" value="EcfT"/>
    <property type="match status" value="1"/>
</dbReference>
<dbReference type="EMBL" id="JACRSQ010000029">
    <property type="protein sequence ID" value="MBC8544736.1"/>
    <property type="molecule type" value="Genomic_DNA"/>
</dbReference>
<evidence type="ECO:0000256" key="2">
    <source>
        <dbReference type="ARBA" id="ARBA00022475"/>
    </source>
</evidence>
<evidence type="ECO:0000256" key="1">
    <source>
        <dbReference type="ARBA" id="ARBA00004141"/>
    </source>
</evidence>
<dbReference type="AlphaFoldDB" id="A0A926DVA8"/>
<evidence type="ECO:0000313" key="7">
    <source>
        <dbReference type="EMBL" id="MBC8544736.1"/>
    </source>
</evidence>
<evidence type="ECO:0000256" key="4">
    <source>
        <dbReference type="ARBA" id="ARBA00022989"/>
    </source>
</evidence>
<comment type="subcellular location">
    <subcellularLocation>
        <location evidence="1">Membrane</location>
        <topology evidence="1">Multi-pass membrane protein</topology>
    </subcellularLocation>
</comment>
<organism evidence="7 8">
    <name type="scientific">Bianquea renquensis</name>
    <dbReference type="NCBI Taxonomy" id="2763661"/>
    <lineage>
        <taxon>Bacteria</taxon>
        <taxon>Bacillati</taxon>
        <taxon>Bacillota</taxon>
        <taxon>Clostridia</taxon>
        <taxon>Eubacteriales</taxon>
        <taxon>Bianqueaceae</taxon>
        <taxon>Bianquea</taxon>
    </lineage>
</organism>
<protein>
    <submittedName>
        <fullName evidence="7">Energy-coupling factor transporter transmembrane protein EcfT</fullName>
    </submittedName>
</protein>
<gene>
    <name evidence="7" type="ORF">H8730_14400</name>
</gene>
<keyword evidence="2" id="KW-1003">Cell membrane</keyword>
<dbReference type="Pfam" id="PF02361">
    <property type="entry name" value="CbiQ"/>
    <property type="match status" value="1"/>
</dbReference>
<feature type="transmembrane region" description="Helical" evidence="6">
    <location>
        <begin position="205"/>
        <end position="226"/>
    </location>
</feature>
<evidence type="ECO:0000256" key="3">
    <source>
        <dbReference type="ARBA" id="ARBA00022692"/>
    </source>
</evidence>
<dbReference type="PANTHER" id="PTHR34857">
    <property type="entry name" value="SLL0384 PROTEIN"/>
    <property type="match status" value="1"/>
</dbReference>
<keyword evidence="5 6" id="KW-0472">Membrane</keyword>
<keyword evidence="3 6" id="KW-0812">Transmembrane</keyword>
<dbReference type="InterPro" id="IPR051611">
    <property type="entry name" value="ECF_transporter_component"/>
</dbReference>
<keyword evidence="8" id="KW-1185">Reference proteome</keyword>
<reference evidence="7" key="1">
    <citation type="submission" date="2020-08" db="EMBL/GenBank/DDBJ databases">
        <title>Genome public.</title>
        <authorList>
            <person name="Liu C."/>
            <person name="Sun Q."/>
        </authorList>
    </citation>
    <scope>NUCLEOTIDE SEQUENCE</scope>
    <source>
        <strain evidence="7">NSJ-32</strain>
    </source>
</reference>
<evidence type="ECO:0000256" key="6">
    <source>
        <dbReference type="SAM" id="Phobius"/>
    </source>
</evidence>
<evidence type="ECO:0000313" key="8">
    <source>
        <dbReference type="Proteomes" id="UP000657006"/>
    </source>
</evidence>
<evidence type="ECO:0000256" key="5">
    <source>
        <dbReference type="ARBA" id="ARBA00023136"/>
    </source>
</evidence>
<keyword evidence="4 6" id="KW-1133">Transmembrane helix</keyword>
<dbReference type="PANTHER" id="PTHR34857:SF2">
    <property type="entry name" value="SLL0384 PROTEIN"/>
    <property type="match status" value="1"/>
</dbReference>
<dbReference type="Proteomes" id="UP000657006">
    <property type="component" value="Unassembled WGS sequence"/>
</dbReference>
<sequence length="227" mass="25001">MSSLSRNHTLKIDPRTELLLLVMANVVAFTQHSVWVEITWVVLLLLLIIVCGCKKAAGKLAVAFGIFLFLQYYVFPNGPKMIASSFTIIVSYARKIFPCLIVGTLILQKTPVREFMVSLRKCHIPQGLIIPLSVTIRYFPALKEEVGYIRDAMKLRDIHGAEKIECLLVPIMISAATTAEELSAAAVTRGIENPAQKTSMIDMKFGVQDFVCLALGAVFCVISIAVG</sequence>
<feature type="transmembrane region" description="Helical" evidence="6">
    <location>
        <begin position="20"/>
        <end position="49"/>
    </location>
</feature>
<dbReference type="InterPro" id="IPR003339">
    <property type="entry name" value="ABC/ECF_trnsptr_transmembrane"/>
</dbReference>
<dbReference type="RefSeq" id="WP_177714395.1">
    <property type="nucleotide sequence ID" value="NZ_JACRSQ010000029.1"/>
</dbReference>